<accession>A0A220MH19</accession>
<dbReference type="Proteomes" id="UP000197781">
    <property type="component" value="Chromosome"/>
</dbReference>
<keyword evidence="1" id="KW-0472">Membrane</keyword>
<evidence type="ECO:0000256" key="1">
    <source>
        <dbReference type="SAM" id="Phobius"/>
    </source>
</evidence>
<evidence type="ECO:0000313" key="3">
    <source>
        <dbReference type="Proteomes" id="UP000197781"/>
    </source>
</evidence>
<feature type="transmembrane region" description="Helical" evidence="1">
    <location>
        <begin position="39"/>
        <end position="60"/>
    </location>
</feature>
<keyword evidence="1" id="KW-0812">Transmembrane</keyword>
<proteinExistence type="predicted"/>
<evidence type="ECO:0000313" key="2">
    <source>
        <dbReference type="EMBL" id="ASJ54376.1"/>
    </source>
</evidence>
<protein>
    <submittedName>
        <fullName evidence="2">Uncharacterized protein</fullName>
    </submittedName>
</protein>
<dbReference type="AlphaFoldDB" id="A0A220MH19"/>
<dbReference type="KEGG" id="bfm:BP422_12905"/>
<dbReference type="EMBL" id="CP018145">
    <property type="protein sequence ID" value="ASJ54376.1"/>
    <property type="molecule type" value="Genomic_DNA"/>
</dbReference>
<sequence>MGFIILSALYLNPILAILFFVNFTFIMKKIVNNKDYRRNAVFGSLLIVWIFFSYGLLIMAR</sequence>
<feature type="transmembrane region" description="Helical" evidence="1">
    <location>
        <begin position="6"/>
        <end position="27"/>
    </location>
</feature>
<keyword evidence="1" id="KW-1133">Transmembrane helix</keyword>
<gene>
    <name evidence="2" type="ORF">BP422_12905</name>
</gene>
<organism evidence="2 3">
    <name type="scientific">Brevibacillus formosus</name>
    <dbReference type="NCBI Taxonomy" id="54913"/>
    <lineage>
        <taxon>Bacteria</taxon>
        <taxon>Bacillati</taxon>
        <taxon>Bacillota</taxon>
        <taxon>Bacilli</taxon>
        <taxon>Bacillales</taxon>
        <taxon>Paenibacillaceae</taxon>
        <taxon>Brevibacillus</taxon>
    </lineage>
</organism>
<reference evidence="2 3" key="1">
    <citation type="submission" date="2016-11" db="EMBL/GenBank/DDBJ databases">
        <authorList>
            <person name="Jaros S."/>
            <person name="Januszkiewicz K."/>
            <person name="Wedrychowicz H."/>
        </authorList>
    </citation>
    <scope>NUCLEOTIDE SEQUENCE [LARGE SCALE GENOMIC DNA]</scope>
    <source>
        <strain evidence="2 3">NF2</strain>
    </source>
</reference>
<name>A0A220MH19_9BACL</name>